<organism evidence="1 2">
    <name type="scientific">Cymbomonas tetramitiformis</name>
    <dbReference type="NCBI Taxonomy" id="36881"/>
    <lineage>
        <taxon>Eukaryota</taxon>
        <taxon>Viridiplantae</taxon>
        <taxon>Chlorophyta</taxon>
        <taxon>Pyramimonadophyceae</taxon>
        <taxon>Pyramimonadales</taxon>
        <taxon>Pyramimonadaceae</taxon>
        <taxon>Cymbomonas</taxon>
    </lineage>
</organism>
<dbReference type="Proteomes" id="UP001190700">
    <property type="component" value="Unassembled WGS sequence"/>
</dbReference>
<keyword evidence="2" id="KW-1185">Reference proteome</keyword>
<name>A0AAE0LGM1_9CHLO</name>
<reference evidence="1 2" key="1">
    <citation type="journal article" date="2015" name="Genome Biol. Evol.">
        <title>Comparative Genomics of a Bacterivorous Green Alga Reveals Evolutionary Causalities and Consequences of Phago-Mixotrophic Mode of Nutrition.</title>
        <authorList>
            <person name="Burns J.A."/>
            <person name="Paasch A."/>
            <person name="Narechania A."/>
            <person name="Kim E."/>
        </authorList>
    </citation>
    <scope>NUCLEOTIDE SEQUENCE [LARGE SCALE GENOMIC DNA]</scope>
    <source>
        <strain evidence="1 2">PLY_AMNH</strain>
    </source>
</reference>
<proteinExistence type="predicted"/>
<accession>A0AAE0LGM1</accession>
<dbReference type="AlphaFoldDB" id="A0AAE0LGM1"/>
<evidence type="ECO:0000313" key="1">
    <source>
        <dbReference type="EMBL" id="KAK3284447.1"/>
    </source>
</evidence>
<comment type="caution">
    <text evidence="1">The sequence shown here is derived from an EMBL/GenBank/DDBJ whole genome shotgun (WGS) entry which is preliminary data.</text>
</comment>
<dbReference type="EMBL" id="LGRX02002280">
    <property type="protein sequence ID" value="KAK3284447.1"/>
    <property type="molecule type" value="Genomic_DNA"/>
</dbReference>
<gene>
    <name evidence="1" type="ORF">CYMTET_7891</name>
</gene>
<sequence>MYCESAPGDTRLELGVPYLRCVDVDDIVNALYDFDHHFCVAEEVGLRSPPAVSATAPARGEEIHAGLTTMSLREVDVYHHEGVMYVTPATVLYLLELSGKDRNLFKTHITPEALVEGCAESFCALTTPCEDYVNVVDLSEFASWVDDEDGSRTRRPRMHTIDPADITIAVATIPRRWKHIDCRMQVDPRMLYRSARRSGVPDKAYSENSDNGDASQVLCIRTYFSGRPLTVTKDVWVGSTRLHGYVCLSDLMRFFIPDQSFDTLFCETRWREWIYQKFSPRRSFEPDCWSETTDTVVGTNGADCRMMRAMYAAVNDTKTRTGLDATSLVRYVHVGTGKQFEHVYKKLFIHPRAAMDLVNKLSTAEGFQQLLRKELTRIFNRTA</sequence>
<protein>
    <submittedName>
        <fullName evidence="1">Uncharacterized protein</fullName>
    </submittedName>
</protein>
<evidence type="ECO:0000313" key="2">
    <source>
        <dbReference type="Proteomes" id="UP001190700"/>
    </source>
</evidence>